<reference evidence="1 2" key="1">
    <citation type="journal article" date="2015" name="Genome Announc.">
        <title>Expanding the biotechnology potential of lactobacilli through comparative genomics of 213 strains and associated genera.</title>
        <authorList>
            <person name="Sun Z."/>
            <person name="Harris H.M."/>
            <person name="McCann A."/>
            <person name="Guo C."/>
            <person name="Argimon S."/>
            <person name="Zhang W."/>
            <person name="Yang X."/>
            <person name="Jeffery I.B."/>
            <person name="Cooney J.C."/>
            <person name="Kagawa T.F."/>
            <person name="Liu W."/>
            <person name="Song Y."/>
            <person name="Salvetti E."/>
            <person name="Wrobel A."/>
            <person name="Rasinkangas P."/>
            <person name="Parkhill J."/>
            <person name="Rea M.C."/>
            <person name="O'Sullivan O."/>
            <person name="Ritari J."/>
            <person name="Douillard F.P."/>
            <person name="Paul Ross R."/>
            <person name="Yang R."/>
            <person name="Briner A.E."/>
            <person name="Felis G.E."/>
            <person name="de Vos W.M."/>
            <person name="Barrangou R."/>
            <person name="Klaenhammer T.R."/>
            <person name="Caufield P.W."/>
            <person name="Cui Y."/>
            <person name="Zhang H."/>
            <person name="O'Toole P.W."/>
        </authorList>
    </citation>
    <scope>NUCLEOTIDE SEQUENCE [LARGE SCALE GENOMIC DNA]</scope>
    <source>
        <strain evidence="1 2">DSM 20515</strain>
    </source>
</reference>
<evidence type="ECO:0000313" key="1">
    <source>
        <dbReference type="EMBL" id="KRM74640.1"/>
    </source>
</evidence>
<name>A0A0R2B637_SECCO</name>
<dbReference type="EMBL" id="AYYR01000074">
    <property type="protein sequence ID" value="KRM74640.1"/>
    <property type="molecule type" value="Genomic_DNA"/>
</dbReference>
<protein>
    <submittedName>
        <fullName evidence="1">Uncharacterized protein</fullName>
    </submittedName>
</protein>
<evidence type="ECO:0000313" key="2">
    <source>
        <dbReference type="Proteomes" id="UP000051845"/>
    </source>
</evidence>
<gene>
    <name evidence="1" type="ORF">FC82_GL003302</name>
</gene>
<comment type="caution">
    <text evidence="1">The sequence shown here is derived from an EMBL/GenBank/DDBJ whole genome shotgun (WGS) entry which is preliminary data.</text>
</comment>
<proteinExistence type="predicted"/>
<organism evidence="1 2">
    <name type="scientific">Secundilactobacillus collinoides DSM 20515 = JCM 1123</name>
    <dbReference type="NCBI Taxonomy" id="1423733"/>
    <lineage>
        <taxon>Bacteria</taxon>
        <taxon>Bacillati</taxon>
        <taxon>Bacillota</taxon>
        <taxon>Bacilli</taxon>
        <taxon>Lactobacillales</taxon>
        <taxon>Lactobacillaceae</taxon>
        <taxon>Secundilactobacillus</taxon>
    </lineage>
</organism>
<dbReference type="Proteomes" id="UP000051845">
    <property type="component" value="Unassembled WGS sequence"/>
</dbReference>
<dbReference type="PATRIC" id="fig|1423733.4.peg.3430"/>
<dbReference type="AlphaFoldDB" id="A0A0R2B637"/>
<accession>A0A0R2B637</accession>
<sequence length="55" mass="6374">MKTGTPLLAGPQVKENHADACHPDRLYWHHFVQTHSLINEKSFYWNGQLTVNSVR</sequence>